<evidence type="ECO:0000313" key="2">
    <source>
        <dbReference type="Proteomes" id="UP001057498"/>
    </source>
</evidence>
<dbReference type="Gene3D" id="1.10.3210.10">
    <property type="entry name" value="Hypothetical protein af1432"/>
    <property type="match status" value="1"/>
</dbReference>
<dbReference type="Proteomes" id="UP001057498">
    <property type="component" value="Chromosome"/>
</dbReference>
<proteinExistence type="predicted"/>
<reference evidence="1" key="1">
    <citation type="submission" date="2022-04" db="EMBL/GenBank/DDBJ databases">
        <title>Whole genome sequence of Sphaerotilus sp. FB-5.</title>
        <authorList>
            <person name="Takeda M."/>
            <person name="Narihara S."/>
            <person name="Akimoto M."/>
            <person name="Akimoto R."/>
            <person name="Nishiyashiki S."/>
            <person name="Murakami T."/>
        </authorList>
    </citation>
    <scope>NUCLEOTIDE SEQUENCE</scope>
    <source>
        <strain evidence="1">FB-5</strain>
    </source>
</reference>
<evidence type="ECO:0000313" key="1">
    <source>
        <dbReference type="EMBL" id="BDI04279.1"/>
    </source>
</evidence>
<dbReference type="Pfam" id="PF13487">
    <property type="entry name" value="HD_5"/>
    <property type="match status" value="1"/>
</dbReference>
<accession>A0ABN6PJR3</accession>
<protein>
    <recommendedName>
        <fullName evidence="3">Phosphohydrolase</fullName>
    </recommendedName>
</protein>
<dbReference type="SUPFAM" id="SSF109604">
    <property type="entry name" value="HD-domain/PDEase-like"/>
    <property type="match status" value="1"/>
</dbReference>
<dbReference type="PANTHER" id="PTHR43155">
    <property type="entry name" value="CYCLIC DI-GMP PHOSPHODIESTERASE PA4108-RELATED"/>
    <property type="match status" value="1"/>
</dbReference>
<gene>
    <name evidence="1" type="ORF">CATMQ487_12490</name>
</gene>
<dbReference type="PANTHER" id="PTHR43155:SF2">
    <property type="entry name" value="CYCLIC DI-GMP PHOSPHODIESTERASE PA4108"/>
    <property type="match status" value="1"/>
</dbReference>
<name>A0ABN6PJR3_9BURK</name>
<organism evidence="1 2">
    <name type="scientific">Sphaerotilus microaerophilus</name>
    <dbReference type="NCBI Taxonomy" id="2914710"/>
    <lineage>
        <taxon>Bacteria</taxon>
        <taxon>Pseudomonadati</taxon>
        <taxon>Pseudomonadota</taxon>
        <taxon>Betaproteobacteria</taxon>
        <taxon>Burkholderiales</taxon>
        <taxon>Sphaerotilaceae</taxon>
        <taxon>Sphaerotilus</taxon>
    </lineage>
</organism>
<evidence type="ECO:0008006" key="3">
    <source>
        <dbReference type="Google" id="ProtNLM"/>
    </source>
</evidence>
<dbReference type="RefSeq" id="WP_251972415.1">
    <property type="nucleotide sequence ID" value="NZ_AP025730.1"/>
</dbReference>
<sequence length="394" mass="43810">MTPSQHTERSERLSLAEVVDLLEVGQPLPFHVHDTQDRRLLAEGHVLVSQTQLEMLIARGAWVQRSVALAVRAERQTRQVRDSLVPSSRRSLSLFDQWEQLIWKLDATLRLVLAGRPARDELVLLAERFEALVERDTDVALFMMVRQHDVRFALYALQHALHAATVLDLLGRQLGWDTTRRRLQVLAALTMNISTLELQAQMAQQAEPPTTRQRKAIAEHPEQSVRLLRAAGVTDAKWLQTVLEHHERPDGSGYPRRLTQICDSAHALQLADVFTAKISARAIRAAMPIQLAAKQLFQEERGSALAVGLVKALGLYPPGELVTLRSGEIAVVTHRSAAPTKPRVAAITNSAGQPVTTTTVRDTAQAEFAVTGVVEDRRQLPRIPPERVYGVIPG</sequence>
<dbReference type="EMBL" id="AP025730">
    <property type="protein sequence ID" value="BDI04279.1"/>
    <property type="molecule type" value="Genomic_DNA"/>
</dbReference>
<keyword evidence="2" id="KW-1185">Reference proteome</keyword>